<sequence>MPRLGVVASAVFASASAQDSASFLYLLHIPKTAGQSLYRDLPTAVNCSRVLPRFGFEHRQQRDARRLSVGKKRPKHNVRWAPDTYKGEMVGLLRSEGYDRTGCNLFHAEGVWEIADDFRKVPPGKPARVITMLRDPTLHAISLYEHNRNSGFDTRRMTHTNGAQPSLAEWLEIAIAGNTTQLGTQHNPFNMQTARLSGSRGETRRKRLGVYPRKGDLYRDELRPDLGLALRHLRDAWFVGVTEFYRESLCLLRDLASHALPPECECPSTRARKRQRGHLDELPPLSETHNRHHARYDDRVYAGAELKLIADATRLDRILHGAAMTRFTHQLLETERRYDVTILCRDGLRQLRLPPPPL</sequence>
<evidence type="ECO:0000313" key="2">
    <source>
        <dbReference type="Proteomes" id="UP001230188"/>
    </source>
</evidence>
<proteinExistence type="predicted"/>
<dbReference type="AlphaFoldDB" id="A0AAD7U6N3"/>
<dbReference type="InterPro" id="IPR027417">
    <property type="entry name" value="P-loop_NTPase"/>
</dbReference>
<evidence type="ECO:0000313" key="1">
    <source>
        <dbReference type="EMBL" id="KAJ8599103.1"/>
    </source>
</evidence>
<protein>
    <recommendedName>
        <fullName evidence="3">Sulfotransferase</fullName>
    </recommendedName>
</protein>
<reference evidence="1" key="1">
    <citation type="submission" date="2023-01" db="EMBL/GenBank/DDBJ databases">
        <title>Metagenome sequencing of chrysophaentin producing Chrysophaeum taylorii.</title>
        <authorList>
            <person name="Davison J."/>
            <person name="Bewley C."/>
        </authorList>
    </citation>
    <scope>NUCLEOTIDE SEQUENCE</scope>
    <source>
        <strain evidence="1">NIES-1699</strain>
    </source>
</reference>
<evidence type="ECO:0008006" key="3">
    <source>
        <dbReference type="Google" id="ProtNLM"/>
    </source>
</evidence>
<dbReference type="EMBL" id="JAQMWT010000588">
    <property type="protein sequence ID" value="KAJ8599103.1"/>
    <property type="molecule type" value="Genomic_DNA"/>
</dbReference>
<dbReference type="Gene3D" id="3.40.50.300">
    <property type="entry name" value="P-loop containing nucleotide triphosphate hydrolases"/>
    <property type="match status" value="1"/>
</dbReference>
<gene>
    <name evidence="1" type="ORF">CTAYLR_008876</name>
</gene>
<name>A0AAD7U6N3_9STRA</name>
<dbReference type="Proteomes" id="UP001230188">
    <property type="component" value="Unassembled WGS sequence"/>
</dbReference>
<comment type="caution">
    <text evidence="1">The sequence shown here is derived from an EMBL/GenBank/DDBJ whole genome shotgun (WGS) entry which is preliminary data.</text>
</comment>
<keyword evidence="2" id="KW-1185">Reference proteome</keyword>
<accession>A0AAD7U6N3</accession>
<organism evidence="1 2">
    <name type="scientific">Chrysophaeum taylorii</name>
    <dbReference type="NCBI Taxonomy" id="2483200"/>
    <lineage>
        <taxon>Eukaryota</taxon>
        <taxon>Sar</taxon>
        <taxon>Stramenopiles</taxon>
        <taxon>Ochrophyta</taxon>
        <taxon>Pelagophyceae</taxon>
        <taxon>Pelagomonadales</taxon>
        <taxon>Pelagomonadaceae</taxon>
        <taxon>Chrysophaeum</taxon>
    </lineage>
</organism>